<proteinExistence type="predicted"/>
<accession>K5YS23</accession>
<evidence type="ECO:0000313" key="3">
    <source>
        <dbReference type="EMBL" id="EKN05749.1"/>
    </source>
</evidence>
<dbReference type="PANTHER" id="PTHR34985:SF1">
    <property type="entry name" value="SLR0554 PROTEIN"/>
    <property type="match status" value="1"/>
</dbReference>
<protein>
    <submittedName>
        <fullName evidence="3">Uncharacterized protein</fullName>
    </submittedName>
</protein>
<evidence type="ECO:0000313" key="4">
    <source>
        <dbReference type="Proteomes" id="UP000001218"/>
    </source>
</evidence>
<dbReference type="Pfam" id="PF05272">
    <property type="entry name" value="VapE-like_dom"/>
    <property type="match status" value="1"/>
</dbReference>
<evidence type="ECO:0000259" key="1">
    <source>
        <dbReference type="Pfam" id="PF05272"/>
    </source>
</evidence>
<gene>
    <name evidence="3" type="ORF">HMPREF1077_03730</name>
</gene>
<dbReference type="Pfam" id="PF12990">
    <property type="entry name" value="DUF3874"/>
    <property type="match status" value="1"/>
</dbReference>
<dbReference type="HOGENOM" id="CLU_024375_0_0_10"/>
<dbReference type="PATRIC" id="fig|999419.3.peg.3815"/>
<dbReference type="EMBL" id="AGZP01000036">
    <property type="protein sequence ID" value="EKN05749.1"/>
    <property type="molecule type" value="Genomic_DNA"/>
</dbReference>
<dbReference type="PANTHER" id="PTHR34985">
    <property type="entry name" value="SLR0554 PROTEIN"/>
    <property type="match status" value="1"/>
</dbReference>
<evidence type="ECO:0000259" key="2">
    <source>
        <dbReference type="Pfam" id="PF12990"/>
    </source>
</evidence>
<comment type="caution">
    <text evidence="3">The sequence shown here is derived from an EMBL/GenBank/DDBJ whole genome shotgun (WGS) entry which is preliminary data.</text>
</comment>
<feature type="domain" description="Virulence-associated protein E-like" evidence="1">
    <location>
        <begin position="84"/>
        <end position="296"/>
    </location>
</feature>
<dbReference type="InterPro" id="IPR024450">
    <property type="entry name" value="DUF3874"/>
</dbReference>
<name>K5YS23_9BACT</name>
<dbReference type="eggNOG" id="COG5545">
    <property type="taxonomic scope" value="Bacteria"/>
</dbReference>
<dbReference type="InterPro" id="IPR007936">
    <property type="entry name" value="VapE-like_dom"/>
</dbReference>
<dbReference type="Proteomes" id="UP000001218">
    <property type="component" value="Unassembled WGS sequence"/>
</dbReference>
<sequence length="374" mass="43615">MQELQLFLETAYDFRFNLLTEETEYRAQGKETDMAYHIVDQRALNSLCMEAKTRGISCWDRDISRYIHSYSVKEYHPFTSYMDKLPAWDGTDRLESLARRVSNNPLWIKGFRQWMLAMTAQWMQLDHLHGNSVAPVLISRKQGRQKSTLCKLLLPTALQRYYTDSIDLNAPTQMERKLSLFRLVNLDEFDKIPPKKMPLLKNLMQMAELNIRKAYQKSYTSLPRMASFIATSNQKELLSDPSGSRRFLCIEVEDKIDCSPIDHDPIYAQLKAGLSSGERYWFTSEEETEIMASNTKFYKQTIEKDIFHTCFRQASKSEHPLLLSAAEIFECMKKQNPTAMLGTTAKRIGSFLNNLGIERVHTRYGNRYKVMAWE</sequence>
<dbReference type="AlphaFoldDB" id="K5YS23"/>
<feature type="domain" description="DUF3874" evidence="2">
    <location>
        <begin position="302"/>
        <end position="370"/>
    </location>
</feature>
<organism evidence="3 4">
    <name type="scientific">Parabacteroides johnsonii CL02T12C29</name>
    <dbReference type="NCBI Taxonomy" id="999419"/>
    <lineage>
        <taxon>Bacteria</taxon>
        <taxon>Pseudomonadati</taxon>
        <taxon>Bacteroidota</taxon>
        <taxon>Bacteroidia</taxon>
        <taxon>Bacteroidales</taxon>
        <taxon>Tannerellaceae</taxon>
        <taxon>Parabacteroides</taxon>
    </lineage>
</organism>
<reference evidence="3 4" key="1">
    <citation type="submission" date="2012-02" db="EMBL/GenBank/DDBJ databases">
        <title>The Genome Sequence of Parabacteroides johnsonii CL02T12C29.</title>
        <authorList>
            <consortium name="The Broad Institute Genome Sequencing Platform"/>
            <person name="Earl A."/>
            <person name="Ward D."/>
            <person name="Feldgarden M."/>
            <person name="Gevers D."/>
            <person name="Zitomersky N.L."/>
            <person name="Coyne M.J."/>
            <person name="Comstock L.E."/>
            <person name="Young S.K."/>
            <person name="Zeng Q."/>
            <person name="Gargeya S."/>
            <person name="Fitzgerald M."/>
            <person name="Haas B."/>
            <person name="Abouelleil A."/>
            <person name="Alvarado L."/>
            <person name="Arachchi H.M."/>
            <person name="Berlin A."/>
            <person name="Chapman S.B."/>
            <person name="Gearin G."/>
            <person name="Goldberg J."/>
            <person name="Griggs A."/>
            <person name="Gujja S."/>
            <person name="Hansen M."/>
            <person name="Heiman D."/>
            <person name="Howarth C."/>
            <person name="Larimer J."/>
            <person name="Lui A."/>
            <person name="MacDonald P.J.P."/>
            <person name="McCowen C."/>
            <person name="Montmayeur A."/>
            <person name="Murphy C."/>
            <person name="Neiman D."/>
            <person name="Pearson M."/>
            <person name="Priest M."/>
            <person name="Roberts A."/>
            <person name="Saif S."/>
            <person name="Shea T."/>
            <person name="Sisk P."/>
            <person name="Stolte C."/>
            <person name="Sykes S."/>
            <person name="Wortman J."/>
            <person name="Nusbaum C."/>
            <person name="Birren B."/>
        </authorList>
    </citation>
    <scope>NUCLEOTIDE SEQUENCE [LARGE SCALE GENOMIC DNA]</scope>
    <source>
        <strain evidence="3 4">CL02T12C29</strain>
    </source>
</reference>